<evidence type="ECO:0000313" key="10">
    <source>
        <dbReference type="Proteomes" id="UP000799777"/>
    </source>
</evidence>
<evidence type="ECO:0000256" key="6">
    <source>
        <dbReference type="SAM" id="MobiDB-lite"/>
    </source>
</evidence>
<dbReference type="Pfam" id="PF03798">
    <property type="entry name" value="TRAM_LAG1_CLN8"/>
    <property type="match status" value="1"/>
</dbReference>
<feature type="transmembrane region" description="Helical" evidence="7">
    <location>
        <begin position="167"/>
        <end position="188"/>
    </location>
</feature>
<evidence type="ECO:0000256" key="1">
    <source>
        <dbReference type="ARBA" id="ARBA00004141"/>
    </source>
</evidence>
<sequence>MHDPFPLPRPTVLVPYVEKLAGALHMKTLPLHYHEVAVAYAIYHITNKYVSPAFSRYFFPRIYPTFNVRTKLNWDVHIVSFVQSVLICGLALWVMWADTERREMDTKERVHGYTGASGLIQAFAGGYFLWDLVITAQHIKIFGVGMLFHAISALCVFSLGFRPFVNFYAPTFILYELSSPFLNIHWFCDKLNMTGSTLQFVNGIFLLFTFFSCRLCWGTYNSFLVFADVFRAYKAGAVSLSDPETGKLSSNTTLGNAGFKHDVLQFADGQTVPLWLAAAYLASNLILNGLNWFWFGKMIETLRKRFDPPLGTRRPEVKEPLAVPEDEQVLIEGIHVGTPAAIEADTVEDYLRAGTGTMPVTMEKTKSGGHLEVSASEVRSRTSTRRRG</sequence>
<dbReference type="GO" id="GO:0055088">
    <property type="term" value="P:lipid homeostasis"/>
    <property type="evidence" value="ECO:0007669"/>
    <property type="project" value="TreeGrafter"/>
</dbReference>
<comment type="caution">
    <text evidence="9">The sequence shown here is derived from an EMBL/GenBank/DDBJ whole genome shotgun (WGS) entry which is preliminary data.</text>
</comment>
<dbReference type="GO" id="GO:0005783">
    <property type="term" value="C:endoplasmic reticulum"/>
    <property type="evidence" value="ECO:0007669"/>
    <property type="project" value="TreeGrafter"/>
</dbReference>
<reference evidence="9" key="1">
    <citation type="journal article" date="2020" name="Stud. Mycol.">
        <title>101 Dothideomycetes genomes: a test case for predicting lifestyles and emergence of pathogens.</title>
        <authorList>
            <person name="Haridas S."/>
            <person name="Albert R."/>
            <person name="Binder M."/>
            <person name="Bloem J."/>
            <person name="Labutti K."/>
            <person name="Salamov A."/>
            <person name="Andreopoulos B."/>
            <person name="Baker S."/>
            <person name="Barry K."/>
            <person name="Bills G."/>
            <person name="Bluhm B."/>
            <person name="Cannon C."/>
            <person name="Castanera R."/>
            <person name="Culley D."/>
            <person name="Daum C."/>
            <person name="Ezra D."/>
            <person name="Gonzalez J."/>
            <person name="Henrissat B."/>
            <person name="Kuo A."/>
            <person name="Liang C."/>
            <person name="Lipzen A."/>
            <person name="Lutzoni F."/>
            <person name="Magnuson J."/>
            <person name="Mondo S."/>
            <person name="Nolan M."/>
            <person name="Ohm R."/>
            <person name="Pangilinan J."/>
            <person name="Park H.-J."/>
            <person name="Ramirez L."/>
            <person name="Alfaro M."/>
            <person name="Sun H."/>
            <person name="Tritt A."/>
            <person name="Yoshinaga Y."/>
            <person name="Zwiers L.-H."/>
            <person name="Turgeon B."/>
            <person name="Goodwin S."/>
            <person name="Spatafora J."/>
            <person name="Crous P."/>
            <person name="Grigoriev I."/>
        </authorList>
    </citation>
    <scope>NUCLEOTIDE SEQUENCE</scope>
    <source>
        <strain evidence="9">CBS 110217</strain>
    </source>
</reference>
<dbReference type="Proteomes" id="UP000799777">
    <property type="component" value="Unassembled WGS sequence"/>
</dbReference>
<evidence type="ECO:0000256" key="7">
    <source>
        <dbReference type="SAM" id="Phobius"/>
    </source>
</evidence>
<feature type="transmembrane region" description="Helical" evidence="7">
    <location>
        <begin position="274"/>
        <end position="295"/>
    </location>
</feature>
<evidence type="ECO:0000313" key="9">
    <source>
        <dbReference type="EMBL" id="KAF2036778.1"/>
    </source>
</evidence>
<dbReference type="GO" id="GO:0016020">
    <property type="term" value="C:membrane"/>
    <property type="evidence" value="ECO:0007669"/>
    <property type="project" value="UniProtKB-SubCell"/>
</dbReference>
<evidence type="ECO:0000256" key="4">
    <source>
        <dbReference type="ARBA" id="ARBA00023136"/>
    </source>
</evidence>
<feature type="transmembrane region" description="Helical" evidence="7">
    <location>
        <begin position="200"/>
        <end position="220"/>
    </location>
</feature>
<dbReference type="OrthoDB" id="10266980at2759"/>
<gene>
    <name evidence="9" type="ORF">EK21DRAFT_52113</name>
</gene>
<keyword evidence="4 5" id="KW-0472">Membrane</keyword>
<dbReference type="InterPro" id="IPR050846">
    <property type="entry name" value="TLCD"/>
</dbReference>
<dbReference type="PROSITE" id="PS50922">
    <property type="entry name" value="TLC"/>
    <property type="match status" value="1"/>
</dbReference>
<proteinExistence type="predicted"/>
<feature type="domain" description="TLC" evidence="8">
    <location>
        <begin position="69"/>
        <end position="307"/>
    </location>
</feature>
<dbReference type="SMART" id="SM00724">
    <property type="entry name" value="TLC"/>
    <property type="match status" value="1"/>
</dbReference>
<name>A0A9P4HM19_9PLEO</name>
<dbReference type="PANTHER" id="PTHR13439:SF0">
    <property type="entry name" value="TOPOISOMERASE I DAMAGE AFFECTED PROTEIN 4"/>
    <property type="match status" value="1"/>
</dbReference>
<evidence type="ECO:0000259" key="8">
    <source>
        <dbReference type="PROSITE" id="PS50922"/>
    </source>
</evidence>
<keyword evidence="2 5" id="KW-0812">Transmembrane</keyword>
<feature type="transmembrane region" description="Helical" evidence="7">
    <location>
        <begin position="116"/>
        <end position="134"/>
    </location>
</feature>
<evidence type="ECO:0000256" key="5">
    <source>
        <dbReference type="PROSITE-ProRule" id="PRU00205"/>
    </source>
</evidence>
<keyword evidence="3 7" id="KW-1133">Transmembrane helix</keyword>
<protein>
    <submittedName>
        <fullName evidence="9">DUF887-domain-containing protein</fullName>
    </submittedName>
</protein>
<evidence type="ECO:0000256" key="3">
    <source>
        <dbReference type="ARBA" id="ARBA00022989"/>
    </source>
</evidence>
<dbReference type="EMBL" id="ML978154">
    <property type="protein sequence ID" value="KAF2036778.1"/>
    <property type="molecule type" value="Genomic_DNA"/>
</dbReference>
<organism evidence="9 10">
    <name type="scientific">Setomelanomma holmii</name>
    <dbReference type="NCBI Taxonomy" id="210430"/>
    <lineage>
        <taxon>Eukaryota</taxon>
        <taxon>Fungi</taxon>
        <taxon>Dikarya</taxon>
        <taxon>Ascomycota</taxon>
        <taxon>Pezizomycotina</taxon>
        <taxon>Dothideomycetes</taxon>
        <taxon>Pleosporomycetidae</taxon>
        <taxon>Pleosporales</taxon>
        <taxon>Pleosporineae</taxon>
        <taxon>Phaeosphaeriaceae</taxon>
        <taxon>Setomelanomma</taxon>
    </lineage>
</organism>
<feature type="transmembrane region" description="Helical" evidence="7">
    <location>
        <begin position="141"/>
        <end position="161"/>
    </location>
</feature>
<feature type="transmembrane region" description="Helical" evidence="7">
    <location>
        <begin position="76"/>
        <end position="96"/>
    </location>
</feature>
<accession>A0A9P4HM19</accession>
<feature type="region of interest" description="Disordered" evidence="6">
    <location>
        <begin position="364"/>
        <end position="388"/>
    </location>
</feature>
<comment type="subcellular location">
    <subcellularLocation>
        <location evidence="1">Membrane</location>
        <topology evidence="1">Multi-pass membrane protein</topology>
    </subcellularLocation>
</comment>
<evidence type="ECO:0000256" key="2">
    <source>
        <dbReference type="ARBA" id="ARBA00022692"/>
    </source>
</evidence>
<dbReference type="PANTHER" id="PTHR13439">
    <property type="entry name" value="CT120 PROTEIN"/>
    <property type="match status" value="1"/>
</dbReference>
<keyword evidence="10" id="KW-1185">Reference proteome</keyword>
<dbReference type="AlphaFoldDB" id="A0A9P4HM19"/>
<dbReference type="InterPro" id="IPR006634">
    <property type="entry name" value="TLC-dom"/>
</dbReference>